<feature type="compositionally biased region" description="Pro residues" evidence="5">
    <location>
        <begin position="257"/>
        <end position="267"/>
    </location>
</feature>
<reference evidence="8" key="1">
    <citation type="submission" date="2017-03" db="EMBL/GenBank/DDBJ databases">
        <authorList>
            <person name="Sharma R."/>
            <person name="Thines M."/>
        </authorList>
    </citation>
    <scope>NUCLEOTIDE SEQUENCE [LARGE SCALE GENOMIC DNA]</scope>
</reference>
<dbReference type="PANTHER" id="PTHR45969:SF81">
    <property type="entry name" value="OS08G0157400 PROTEIN"/>
    <property type="match status" value="1"/>
</dbReference>
<accession>A0A1W5DCF6</accession>
<dbReference type="GO" id="GO:0016567">
    <property type="term" value="P:protein ubiquitination"/>
    <property type="evidence" value="ECO:0007669"/>
    <property type="project" value="TreeGrafter"/>
</dbReference>
<evidence type="ECO:0000256" key="3">
    <source>
        <dbReference type="ARBA" id="ARBA00022833"/>
    </source>
</evidence>
<feature type="compositionally biased region" description="Basic and acidic residues" evidence="5">
    <location>
        <begin position="123"/>
        <end position="136"/>
    </location>
</feature>
<feature type="region of interest" description="Disordered" evidence="5">
    <location>
        <begin position="199"/>
        <end position="356"/>
    </location>
</feature>
<evidence type="ECO:0000313" key="7">
    <source>
        <dbReference type="EMBL" id="SLM40827.1"/>
    </source>
</evidence>
<proteinExistence type="predicted"/>
<evidence type="ECO:0000313" key="8">
    <source>
        <dbReference type="Proteomes" id="UP000192927"/>
    </source>
</evidence>
<evidence type="ECO:0000256" key="5">
    <source>
        <dbReference type="SAM" id="MobiDB-lite"/>
    </source>
</evidence>
<keyword evidence="1" id="KW-0479">Metal-binding</keyword>
<dbReference type="SUPFAM" id="SSF57850">
    <property type="entry name" value="RING/U-box"/>
    <property type="match status" value="1"/>
</dbReference>
<dbReference type="PROSITE" id="PS50089">
    <property type="entry name" value="ZF_RING_2"/>
    <property type="match status" value="1"/>
</dbReference>
<evidence type="ECO:0000259" key="6">
    <source>
        <dbReference type="PROSITE" id="PS50089"/>
    </source>
</evidence>
<keyword evidence="8" id="KW-1185">Reference proteome</keyword>
<organism evidence="7 8">
    <name type="scientific">Lasallia pustulata</name>
    <dbReference type="NCBI Taxonomy" id="136370"/>
    <lineage>
        <taxon>Eukaryota</taxon>
        <taxon>Fungi</taxon>
        <taxon>Dikarya</taxon>
        <taxon>Ascomycota</taxon>
        <taxon>Pezizomycotina</taxon>
        <taxon>Lecanoromycetes</taxon>
        <taxon>OSLEUM clade</taxon>
        <taxon>Umbilicariomycetidae</taxon>
        <taxon>Umbilicariales</taxon>
        <taxon>Umbilicariaceae</taxon>
        <taxon>Lasallia</taxon>
    </lineage>
</organism>
<feature type="compositionally biased region" description="Polar residues" evidence="5">
    <location>
        <begin position="274"/>
        <end position="293"/>
    </location>
</feature>
<feature type="compositionally biased region" description="Polar residues" evidence="5">
    <location>
        <begin position="104"/>
        <end position="113"/>
    </location>
</feature>
<evidence type="ECO:0000256" key="2">
    <source>
        <dbReference type="ARBA" id="ARBA00022771"/>
    </source>
</evidence>
<dbReference type="CDD" id="cd16461">
    <property type="entry name" value="RING-H2_EL5-like"/>
    <property type="match status" value="1"/>
</dbReference>
<dbReference type="EMBL" id="FWEW01003741">
    <property type="protein sequence ID" value="SLM40827.1"/>
    <property type="molecule type" value="Genomic_DNA"/>
</dbReference>
<feature type="domain" description="RING-type" evidence="6">
    <location>
        <begin position="449"/>
        <end position="492"/>
    </location>
</feature>
<protein>
    <submittedName>
        <fullName evidence="7">Zinc finger, RING/FYVE/PHD-type</fullName>
    </submittedName>
</protein>
<dbReference type="PANTHER" id="PTHR45969">
    <property type="entry name" value="RING ZINC FINGER PROTEIN-RELATED"/>
    <property type="match status" value="1"/>
</dbReference>
<dbReference type="GO" id="GO:0008270">
    <property type="term" value="F:zinc ion binding"/>
    <property type="evidence" value="ECO:0007669"/>
    <property type="project" value="UniProtKB-KW"/>
</dbReference>
<name>A0A1W5DCF6_9LECA</name>
<feature type="region of interest" description="Disordered" evidence="5">
    <location>
        <begin position="69"/>
        <end position="89"/>
    </location>
</feature>
<dbReference type="SMART" id="SM00184">
    <property type="entry name" value="RING"/>
    <property type="match status" value="1"/>
</dbReference>
<keyword evidence="2 4" id="KW-0863">Zinc-finger</keyword>
<dbReference type="InterPro" id="IPR013083">
    <property type="entry name" value="Znf_RING/FYVE/PHD"/>
</dbReference>
<keyword evidence="3" id="KW-0862">Zinc</keyword>
<sequence length="515" mass="54571">MPSLLRGRSSRLIRRDDDAPLSRILQLAAAAIAAQLSGTPEQAINMQALGADGLDGSLHTLFQTLQNATTSTGNEGRATEGNADAHRTTPPMNFLRVFRFVNSNSETRGPTEQSASGARGSHARAEHAAADAHDTNEEGSEGRTVTLVLVGVRSVPSGTVPFDDSPTAEPSLDALLSLPIVPSTNLLRSGAGGLLRHADGRSRFTHRRRASMSGVNPFPANYDSQRHQRLHGGSRPNSGETLPTAASAVPMALSESPPGPHPPPSTPADPGLSAYSSGTTTPNGRPSSASATNHPPPHPQGSASQRLREAGAFPPAEDQSTQAVRQRRRSDSEFARHRNLGAGAARRNGVVEPDDAPAQGRTWLIYVVGTNLSEDHPAFATPSLFTDNPTYEDMLLLSSLLGPAKPPVASREDVALAPGLYRIVGNPELLLAQALNGPEIVQIAPGERCLVCLCDYELGEEVRQLTKCSHLFHRECIDEWLTTGRNSCPLCRGQGVDEKAPARPDPMQPSASGLS</sequence>
<dbReference type="InterPro" id="IPR001841">
    <property type="entry name" value="Znf_RING"/>
</dbReference>
<dbReference type="GO" id="GO:0061630">
    <property type="term" value="F:ubiquitin protein ligase activity"/>
    <property type="evidence" value="ECO:0007669"/>
    <property type="project" value="TreeGrafter"/>
</dbReference>
<dbReference type="AlphaFoldDB" id="A0A1W5DCF6"/>
<evidence type="ECO:0000256" key="4">
    <source>
        <dbReference type="PROSITE-ProRule" id="PRU00175"/>
    </source>
</evidence>
<dbReference type="Pfam" id="PF13639">
    <property type="entry name" value="zf-RING_2"/>
    <property type="match status" value="1"/>
</dbReference>
<dbReference type="Proteomes" id="UP000192927">
    <property type="component" value="Unassembled WGS sequence"/>
</dbReference>
<evidence type="ECO:0000256" key="1">
    <source>
        <dbReference type="ARBA" id="ARBA00022723"/>
    </source>
</evidence>
<feature type="region of interest" description="Disordered" evidence="5">
    <location>
        <begin position="104"/>
        <end position="142"/>
    </location>
</feature>
<dbReference type="Gene3D" id="3.30.40.10">
    <property type="entry name" value="Zinc/RING finger domain, C3HC4 (zinc finger)"/>
    <property type="match status" value="1"/>
</dbReference>